<dbReference type="PANTHER" id="PTHR30529">
    <property type="entry name" value="CYTOCHROME B561"/>
    <property type="match status" value="1"/>
</dbReference>
<gene>
    <name evidence="15" type="ORF">FEV53_10650</name>
</gene>
<comment type="subcellular location">
    <subcellularLocation>
        <location evidence="2">Cell membrane</location>
        <topology evidence="2">Multi-pass membrane protein</topology>
    </subcellularLocation>
</comment>
<dbReference type="InterPro" id="IPR011577">
    <property type="entry name" value="Cyt_b561_bac/Ni-Hgenase"/>
</dbReference>
<evidence type="ECO:0000256" key="2">
    <source>
        <dbReference type="ARBA" id="ARBA00004651"/>
    </source>
</evidence>
<keyword evidence="4" id="KW-1003">Cell membrane</keyword>
<dbReference type="GO" id="GO:0046872">
    <property type="term" value="F:metal ion binding"/>
    <property type="evidence" value="ECO:0007669"/>
    <property type="project" value="UniProtKB-KW"/>
</dbReference>
<dbReference type="Pfam" id="PF01292">
    <property type="entry name" value="Ni_hydr_CYTB"/>
    <property type="match status" value="1"/>
</dbReference>
<keyword evidence="8" id="KW-0249">Electron transport</keyword>
<evidence type="ECO:0000256" key="8">
    <source>
        <dbReference type="ARBA" id="ARBA00022982"/>
    </source>
</evidence>
<dbReference type="Gene3D" id="1.20.950.20">
    <property type="entry name" value="Transmembrane di-heme cytochromes, Chain C"/>
    <property type="match status" value="1"/>
</dbReference>
<feature type="transmembrane region" description="Helical" evidence="13">
    <location>
        <begin position="150"/>
        <end position="171"/>
    </location>
</feature>
<proteinExistence type="inferred from homology"/>
<feature type="transmembrane region" description="Helical" evidence="13">
    <location>
        <begin position="200"/>
        <end position="218"/>
    </location>
</feature>
<protein>
    <submittedName>
        <fullName evidence="15">Cytochrome</fullName>
    </submittedName>
</protein>
<feature type="transmembrane region" description="Helical" evidence="13">
    <location>
        <begin position="94"/>
        <end position="116"/>
    </location>
</feature>
<keyword evidence="10" id="KW-0408">Iron</keyword>
<evidence type="ECO:0000256" key="7">
    <source>
        <dbReference type="ARBA" id="ARBA00022723"/>
    </source>
</evidence>
<name>A0A547Q027_9RHOB</name>
<reference evidence="15 16" key="1">
    <citation type="submission" date="2019-06" db="EMBL/GenBank/DDBJ databases">
        <title>Paenimaribius caenipelagi gen. nov., sp. nov., isolated from a tidal flat.</title>
        <authorList>
            <person name="Yoon J.-H."/>
        </authorList>
    </citation>
    <scope>NUCLEOTIDE SEQUENCE [LARGE SCALE GENOMIC DNA]</scope>
    <source>
        <strain evidence="15 16">JBTF-M29</strain>
    </source>
</reference>
<dbReference type="Pfam" id="PF04264">
    <property type="entry name" value="YceI"/>
    <property type="match status" value="1"/>
</dbReference>
<keyword evidence="9 13" id="KW-1133">Transmembrane helix</keyword>
<evidence type="ECO:0000256" key="6">
    <source>
        <dbReference type="ARBA" id="ARBA00022692"/>
    </source>
</evidence>
<dbReference type="GO" id="GO:0020037">
    <property type="term" value="F:heme binding"/>
    <property type="evidence" value="ECO:0007669"/>
    <property type="project" value="TreeGrafter"/>
</dbReference>
<dbReference type="Gene3D" id="2.40.128.110">
    <property type="entry name" value="Lipid/polyisoprenoid-binding, YceI-like"/>
    <property type="match status" value="1"/>
</dbReference>
<comment type="caution">
    <text evidence="15">The sequence shown here is derived from an EMBL/GenBank/DDBJ whole genome shotgun (WGS) entry which is preliminary data.</text>
</comment>
<dbReference type="GO" id="GO:0005886">
    <property type="term" value="C:plasma membrane"/>
    <property type="evidence" value="ECO:0007669"/>
    <property type="project" value="UniProtKB-SubCell"/>
</dbReference>
<dbReference type="InterPro" id="IPR007372">
    <property type="entry name" value="Lipid/polyisoprenoid-bd_YceI"/>
</dbReference>
<organism evidence="15 16">
    <name type="scientific">Palleronia caenipelagi</name>
    <dbReference type="NCBI Taxonomy" id="2489174"/>
    <lineage>
        <taxon>Bacteria</taxon>
        <taxon>Pseudomonadati</taxon>
        <taxon>Pseudomonadota</taxon>
        <taxon>Alphaproteobacteria</taxon>
        <taxon>Rhodobacterales</taxon>
        <taxon>Roseobacteraceae</taxon>
        <taxon>Palleronia</taxon>
    </lineage>
</organism>
<evidence type="ECO:0000256" key="9">
    <source>
        <dbReference type="ARBA" id="ARBA00022989"/>
    </source>
</evidence>
<comment type="cofactor">
    <cofactor evidence="1">
        <name>heme b</name>
        <dbReference type="ChEBI" id="CHEBI:60344"/>
    </cofactor>
</comment>
<dbReference type="SMART" id="SM00867">
    <property type="entry name" value="YceI"/>
    <property type="match status" value="1"/>
</dbReference>
<accession>A0A547Q027</accession>
<evidence type="ECO:0000313" key="15">
    <source>
        <dbReference type="EMBL" id="TRD19752.1"/>
    </source>
</evidence>
<dbReference type="AlphaFoldDB" id="A0A547Q027"/>
<dbReference type="EMBL" id="VFSV01000016">
    <property type="protein sequence ID" value="TRD19752.1"/>
    <property type="molecule type" value="Genomic_DNA"/>
</dbReference>
<evidence type="ECO:0000256" key="5">
    <source>
        <dbReference type="ARBA" id="ARBA00022617"/>
    </source>
</evidence>
<keyword evidence="6 13" id="KW-0812">Transmembrane</keyword>
<evidence type="ECO:0000313" key="16">
    <source>
        <dbReference type="Proteomes" id="UP000318590"/>
    </source>
</evidence>
<dbReference type="InterPro" id="IPR016174">
    <property type="entry name" value="Di-haem_cyt_TM"/>
</dbReference>
<dbReference type="OrthoDB" id="1247465at2"/>
<evidence type="ECO:0000256" key="1">
    <source>
        <dbReference type="ARBA" id="ARBA00001970"/>
    </source>
</evidence>
<dbReference type="SUPFAM" id="SSF101874">
    <property type="entry name" value="YceI-like"/>
    <property type="match status" value="1"/>
</dbReference>
<dbReference type="InterPro" id="IPR036761">
    <property type="entry name" value="TTHA0802/YceI-like_sf"/>
</dbReference>
<evidence type="ECO:0000256" key="4">
    <source>
        <dbReference type="ARBA" id="ARBA00022475"/>
    </source>
</evidence>
<evidence type="ECO:0000256" key="12">
    <source>
        <dbReference type="ARBA" id="ARBA00037975"/>
    </source>
</evidence>
<comment type="similarity">
    <text evidence="12">Belongs to the cytochrome b561 family.</text>
</comment>
<keyword evidence="5" id="KW-0349">Heme</keyword>
<dbReference type="GO" id="GO:0009055">
    <property type="term" value="F:electron transfer activity"/>
    <property type="evidence" value="ECO:0007669"/>
    <property type="project" value="InterPro"/>
</dbReference>
<evidence type="ECO:0000256" key="10">
    <source>
        <dbReference type="ARBA" id="ARBA00023004"/>
    </source>
</evidence>
<sequence>MALTNTANRYGTVTKVFHWLTALLILTNLILAQIGEALSPETQLALKAQVYSLHKTVGVAVFFVALARILWALTQPKPGPLHPDRRAETYLAELVHWHLYGALVLVPLTGWIYHAATEGFAPILWPFSQNLPGLIENAGIAALFKTAHHLFAKVLVVSLLLHVAGALKHVFVDRDATLRRMWFGQIEAGTTSDTAHRSPALIALAVYVVGAIAAFALTEPQAETTTPTAQAAGAGNWAVESGEIGFTANQFGKPVDGSFANWQADISFDEATGTGEVRVEIDITSLSLGSVTKDALAPAYFDAEAHPTALFEADIAPEGDGFTATGTLSLAGEAAGVALPFALTIEDDTATMSGEVTLMRQTFGIGGSDEGTVGFEVPVRINLTATRAG</sequence>
<evidence type="ECO:0000256" key="13">
    <source>
        <dbReference type="SAM" id="Phobius"/>
    </source>
</evidence>
<evidence type="ECO:0000256" key="11">
    <source>
        <dbReference type="ARBA" id="ARBA00023136"/>
    </source>
</evidence>
<dbReference type="InterPro" id="IPR052168">
    <property type="entry name" value="Cytochrome_b561_oxidase"/>
</dbReference>
<keyword evidence="3" id="KW-0813">Transport</keyword>
<feature type="transmembrane region" description="Helical" evidence="13">
    <location>
        <begin position="56"/>
        <end position="73"/>
    </location>
</feature>
<evidence type="ECO:0000259" key="14">
    <source>
        <dbReference type="SMART" id="SM00867"/>
    </source>
</evidence>
<keyword evidence="16" id="KW-1185">Reference proteome</keyword>
<keyword evidence="7" id="KW-0479">Metal-binding</keyword>
<dbReference type="Proteomes" id="UP000318590">
    <property type="component" value="Unassembled WGS sequence"/>
</dbReference>
<dbReference type="GO" id="GO:0022904">
    <property type="term" value="P:respiratory electron transport chain"/>
    <property type="evidence" value="ECO:0007669"/>
    <property type="project" value="InterPro"/>
</dbReference>
<dbReference type="RefSeq" id="WP_142834799.1">
    <property type="nucleotide sequence ID" value="NZ_VFSV01000016.1"/>
</dbReference>
<dbReference type="PANTHER" id="PTHR30529:SF1">
    <property type="entry name" value="CYTOCHROME B561 HOMOLOG 2"/>
    <property type="match status" value="1"/>
</dbReference>
<evidence type="ECO:0000256" key="3">
    <source>
        <dbReference type="ARBA" id="ARBA00022448"/>
    </source>
</evidence>
<dbReference type="SUPFAM" id="SSF81342">
    <property type="entry name" value="Transmembrane di-heme cytochromes"/>
    <property type="match status" value="1"/>
</dbReference>
<feature type="domain" description="Lipid/polyisoprenoid-binding YceI-like" evidence="14">
    <location>
        <begin position="236"/>
        <end position="386"/>
    </location>
</feature>
<keyword evidence="11 13" id="KW-0472">Membrane</keyword>